<evidence type="ECO:0008006" key="3">
    <source>
        <dbReference type="Google" id="ProtNLM"/>
    </source>
</evidence>
<evidence type="ECO:0000313" key="1">
    <source>
        <dbReference type="EMBL" id="MFC7703364.1"/>
    </source>
</evidence>
<name>A0ABW2UIY3_9RHOB</name>
<protein>
    <recommendedName>
        <fullName evidence="3">DUF1127 domain-containing protein</fullName>
    </recommendedName>
</protein>
<proteinExistence type="predicted"/>
<dbReference type="RefSeq" id="WP_377399532.1">
    <property type="nucleotide sequence ID" value="NZ_JBHTFQ010000002.1"/>
</dbReference>
<organism evidence="1 2">
    <name type="scientific">Plastorhodobacter daqingensis</name>
    <dbReference type="NCBI Taxonomy" id="1387281"/>
    <lineage>
        <taxon>Bacteria</taxon>
        <taxon>Pseudomonadati</taxon>
        <taxon>Pseudomonadota</taxon>
        <taxon>Alphaproteobacteria</taxon>
        <taxon>Rhodobacterales</taxon>
        <taxon>Paracoccaceae</taxon>
        <taxon>Plastorhodobacter</taxon>
    </lineage>
</organism>
<accession>A0ABW2UIY3</accession>
<dbReference type="EMBL" id="JBHTFQ010000002">
    <property type="protein sequence ID" value="MFC7703364.1"/>
    <property type="molecule type" value="Genomic_DNA"/>
</dbReference>
<evidence type="ECO:0000313" key="2">
    <source>
        <dbReference type="Proteomes" id="UP001596516"/>
    </source>
</evidence>
<comment type="caution">
    <text evidence="1">The sequence shown here is derived from an EMBL/GenBank/DDBJ whole genome shotgun (WGS) entry which is preliminary data.</text>
</comment>
<keyword evidence="2" id="KW-1185">Reference proteome</keyword>
<dbReference type="Proteomes" id="UP001596516">
    <property type="component" value="Unassembled WGS sequence"/>
</dbReference>
<reference evidence="2" key="1">
    <citation type="journal article" date="2019" name="Int. J. Syst. Evol. Microbiol.">
        <title>The Global Catalogue of Microorganisms (GCM) 10K type strain sequencing project: providing services to taxonomists for standard genome sequencing and annotation.</title>
        <authorList>
            <consortium name="The Broad Institute Genomics Platform"/>
            <consortium name="The Broad Institute Genome Sequencing Center for Infectious Disease"/>
            <person name="Wu L."/>
            <person name="Ma J."/>
        </authorList>
    </citation>
    <scope>NUCLEOTIDE SEQUENCE [LARGE SCALE GENOMIC DNA]</scope>
    <source>
        <strain evidence="2">CGMCC 1.12750</strain>
    </source>
</reference>
<gene>
    <name evidence="1" type="ORF">ACFQXB_04045</name>
</gene>
<sequence>MRPANSPLSPDAGARIDQYLAGLGLGFNPALLRRERSDQIARLEALSDRALLARGLHRRDIPRHVFRDLFP</sequence>